<feature type="coiled-coil region" evidence="1">
    <location>
        <begin position="49"/>
        <end position="97"/>
    </location>
</feature>
<feature type="coiled-coil region" evidence="1">
    <location>
        <begin position="246"/>
        <end position="277"/>
    </location>
</feature>
<feature type="compositionally biased region" description="Basic and acidic residues" evidence="2">
    <location>
        <begin position="954"/>
        <end position="964"/>
    </location>
</feature>
<protein>
    <submittedName>
        <fullName evidence="3">Soluble Starch synthase III (IC)</fullName>
    </submittedName>
</protein>
<reference evidence="3 4" key="1">
    <citation type="journal article" date="2015" name="Nature">
        <title>rRNA introns, odd ribosomes, and small enigmatic genomes across a large radiation of phyla.</title>
        <authorList>
            <person name="Brown C.T."/>
            <person name="Hug L.A."/>
            <person name="Thomas B.C."/>
            <person name="Sharon I."/>
            <person name="Castelle C.J."/>
            <person name="Singh A."/>
            <person name="Wilkins M.J."/>
            <person name="Williams K.H."/>
            <person name="Banfield J.F."/>
        </authorList>
    </citation>
    <scope>NUCLEOTIDE SEQUENCE [LARGE SCALE GENOMIC DNA]</scope>
</reference>
<dbReference type="Proteomes" id="UP000034846">
    <property type="component" value="Unassembled WGS sequence"/>
</dbReference>
<comment type="caution">
    <text evidence="3">The sequence shown here is derived from an EMBL/GenBank/DDBJ whole genome shotgun (WGS) entry which is preliminary data.</text>
</comment>
<feature type="region of interest" description="Disordered" evidence="2">
    <location>
        <begin position="946"/>
        <end position="970"/>
    </location>
</feature>
<proteinExistence type="predicted"/>
<feature type="compositionally biased region" description="Basic and acidic residues" evidence="2">
    <location>
        <begin position="11"/>
        <end position="22"/>
    </location>
</feature>
<evidence type="ECO:0000313" key="4">
    <source>
        <dbReference type="Proteomes" id="UP000034846"/>
    </source>
</evidence>
<keyword evidence="1" id="KW-0175">Coiled coil</keyword>
<feature type="compositionally biased region" description="Polar residues" evidence="2">
    <location>
        <begin position="1"/>
        <end position="10"/>
    </location>
</feature>
<name>A0A0G1XIL3_9BACT</name>
<accession>A0A0G1XIL3</accession>
<organism evidence="3 4">
    <name type="scientific">Candidatus Uhrbacteria bacterium GW2011_GWD2_52_7</name>
    <dbReference type="NCBI Taxonomy" id="1618989"/>
    <lineage>
        <taxon>Bacteria</taxon>
        <taxon>Candidatus Uhriibacteriota</taxon>
    </lineage>
</organism>
<evidence type="ECO:0000256" key="1">
    <source>
        <dbReference type="SAM" id="Coils"/>
    </source>
</evidence>
<sequence length="1359" mass="151535">MKKQQGQHTDPSLEDRLDKVRSQLDGGINSVDGVLSKIERLLGKKKTLKADEQNKLSNLDAMIGSLEREVGNYGDALTAQQKVIADLRRRYNDALEQVTGGAPVAPLPEKAAAKKQEAAPEEGAATKIVQEFQKELRKVLGDYGNLRGDIRKGHVSRADALEALEAFEKAWDDIGVNWEASKVIIERGEVSERERAMMALVETQLFDIKTQHERTLAEAEKLTDAPEDEPQAETVRRIDEASEARLVNLANEAKKTLESIEESLKQLETEREQMRPDQLRSRIEGILGVIHRTGSNWARVEGDFYDGDTGAIRTKWQEIEGYGVRVQQQAQTLYESLPPESESDRADRLVRGMVNARNTWKPEYEGQANAKGRWGIVEKYVREGMTFAELEQYFLNARALEGVTKRLDELAPVYKGVLEARDQERAKEREKKVRPMSAIELITNDRIWKPEVAEKDRWDLLRDFARNEPTIDRIVDYTKDEEAGAVFLENAARLKQERADRCEQAINELPSQIAPITQELEVFKAQTDESLSLQDIARVDEKFQKLVELFVSSLKFLIDIQAPEDVTDGAAAVRAQLKAVEGELDTLFRRVKQEETPYGEDPAEKMLEDIVGNESIWREVSVDARRQIVREEIEGRLRTRDFKRAVKDIAVFRGNIGPFREYLDKRGLLDLVAPKVQFEGMSHEARIARLEDLIEKQFNRIVAADLWRDGVTEADRRALLSEDAIKSVDDIITLKDKTVPYWARSVQTSARRLVELRQSLAKAKRMAARSQAGEDTSAEEQEMNLAEQAGHESVQTTGEVQEASGDASTVVVKESNAAEAGAAEISGVVEVRIDSVPDVSRREKAIADHRTEILTLLSGDFLWEPWFANGDVGSRKTAIARMLKTGVLPKREHLKDIELFKIVSAFRDIEDLRSMIARVNPASSVESAAVIPRAETPVAATAEQVAAQTGSTEPEARFSEERRTAASQAPVMPVRRAPPSVAAVPAPVEAVVPPRVSSVTRPSPEVKPAVVSPSVEAVPQPVQAAPVEKPRRATEAVKNVSSLSPERYFEQDRASRFRLVDDDDETEDAPMNAAENTSRLATQTVGWFGRMRERLFGKKEKEPVREAQLGQQAQAAGGAIATMGRIFGFSAFRGVTDRVAGVSAAERRVLEGAVKRAAALEVSQRSPEAALERREMANKEAFERLARSIDASSKPQAEKRAMQERLTKARAAYEANVAADREERDREVAQAIERASREVQPSLQARGSAFVRERDAKQFTDTFGETMRERRDLNVVARVFEAFRRGFAEEWTRQANARQTPLSEALRTLGDKAGVEPATGSVDDATLMASVGGEAAARVSQQRIQSDVDALIATLERKS</sequence>
<gene>
    <name evidence="3" type="ORF">UY72_C0003G0020</name>
</gene>
<feature type="region of interest" description="Disordered" evidence="2">
    <location>
        <begin position="1"/>
        <end position="22"/>
    </location>
</feature>
<evidence type="ECO:0000313" key="3">
    <source>
        <dbReference type="EMBL" id="KKW30791.1"/>
    </source>
</evidence>
<dbReference type="EMBL" id="LCRD01000003">
    <property type="protein sequence ID" value="KKW30791.1"/>
    <property type="molecule type" value="Genomic_DNA"/>
</dbReference>
<evidence type="ECO:0000256" key="2">
    <source>
        <dbReference type="SAM" id="MobiDB-lite"/>
    </source>
</evidence>